<gene>
    <name evidence="1" type="primary">tssJ</name>
    <name evidence="1" type="ORF">MNODULE_16675</name>
</gene>
<dbReference type="Proteomes" id="UP000534783">
    <property type="component" value="Unassembled WGS sequence"/>
</dbReference>
<evidence type="ECO:0000313" key="2">
    <source>
        <dbReference type="Proteomes" id="UP000534783"/>
    </source>
</evidence>
<dbReference type="EMBL" id="VTOW01000003">
    <property type="protein sequence ID" value="NKE72387.1"/>
    <property type="molecule type" value="Genomic_DNA"/>
</dbReference>
<keyword evidence="1" id="KW-0449">Lipoprotein</keyword>
<protein>
    <submittedName>
        <fullName evidence="1">Type VI secretion system lipoprotein TssJ</fullName>
    </submittedName>
</protein>
<dbReference type="Pfam" id="PF12790">
    <property type="entry name" value="T6SS-SciN"/>
    <property type="match status" value="1"/>
</dbReference>
<accession>A0A7X6DS46</accession>
<dbReference type="PANTHER" id="PTHR37625:SF4">
    <property type="entry name" value="OUTER MEMBRANE LIPOPROTEIN"/>
    <property type="match status" value="1"/>
</dbReference>
<dbReference type="InterPro" id="IPR038706">
    <property type="entry name" value="Type_VI_SciN-like_sf"/>
</dbReference>
<sequence length="188" mass="21238">MDSGKNIGSYQRRRFGHLNRFWDPILRRAISPSRKRRKQLLKFSLILLLCAVSFGLPACGKKVINLSLAGSKTLNLDDGGNPLPVIVRVYQLKGKEKIEGADFISLWKEDEKILEGDLLERQEITLLPDTKVEVKVDPQEGAEYLALMALFRKPEGNDWREIIPLKGKKVRSVEISVEAQTVKAANID</sequence>
<evidence type="ECO:0000313" key="1">
    <source>
        <dbReference type="EMBL" id="NKE72387.1"/>
    </source>
</evidence>
<dbReference type="Gene3D" id="2.60.40.4150">
    <property type="entry name" value="Type VI secretion system, lipoprotein SciN"/>
    <property type="match status" value="1"/>
</dbReference>
<keyword evidence="2" id="KW-1185">Reference proteome</keyword>
<dbReference type="PANTHER" id="PTHR37625">
    <property type="entry name" value="OUTER MEMBRANE LIPOPROTEIN-RELATED"/>
    <property type="match status" value="1"/>
</dbReference>
<dbReference type="NCBIfam" id="TIGR03352">
    <property type="entry name" value="VI_chp_3"/>
    <property type="match status" value="1"/>
</dbReference>
<name>A0A7X6DS46_9BACT</name>
<dbReference type="AlphaFoldDB" id="A0A7X6DS46"/>
<organism evidence="1 2">
    <name type="scientific">Candidatus Manganitrophus noduliformans</name>
    <dbReference type="NCBI Taxonomy" id="2606439"/>
    <lineage>
        <taxon>Bacteria</taxon>
        <taxon>Pseudomonadati</taxon>
        <taxon>Nitrospirota</taxon>
        <taxon>Nitrospiria</taxon>
        <taxon>Candidatus Troglogloeales</taxon>
        <taxon>Candidatus Manganitrophaceae</taxon>
        <taxon>Candidatus Manganitrophus</taxon>
    </lineage>
</organism>
<dbReference type="InterPro" id="IPR017734">
    <property type="entry name" value="T6SS_SciN"/>
</dbReference>
<proteinExistence type="predicted"/>
<reference evidence="1 2" key="1">
    <citation type="journal article" date="2020" name="Nature">
        <title>Bacterial chemolithoautotrophy via manganese oxidation.</title>
        <authorList>
            <person name="Yu H."/>
            <person name="Leadbetter J.R."/>
        </authorList>
    </citation>
    <scope>NUCLEOTIDE SEQUENCE [LARGE SCALE GENOMIC DNA]</scope>
    <source>
        <strain evidence="1 2">Mn-1</strain>
    </source>
</reference>
<comment type="caution">
    <text evidence="1">The sequence shown here is derived from an EMBL/GenBank/DDBJ whole genome shotgun (WGS) entry which is preliminary data.</text>
</comment>